<dbReference type="SUPFAM" id="SSF57424">
    <property type="entry name" value="LDL receptor-like module"/>
    <property type="match status" value="3"/>
</dbReference>
<evidence type="ECO:0000256" key="2">
    <source>
        <dbReference type="ARBA" id="ARBA00022670"/>
    </source>
</evidence>
<dbReference type="Pfam" id="PF01390">
    <property type="entry name" value="SEA"/>
    <property type="match status" value="1"/>
</dbReference>
<keyword evidence="20" id="KW-1185">Reference proteome</keyword>
<dbReference type="InterPro" id="IPR043504">
    <property type="entry name" value="Peptidase_S1_PA_chymotrypsin"/>
</dbReference>
<dbReference type="PROSITE" id="PS50287">
    <property type="entry name" value="SRCR_2"/>
    <property type="match status" value="1"/>
</dbReference>
<feature type="compositionally biased region" description="Polar residues" evidence="13">
    <location>
        <begin position="1"/>
        <end position="10"/>
    </location>
</feature>
<dbReference type="InterPro" id="IPR001190">
    <property type="entry name" value="SRCR"/>
</dbReference>
<dbReference type="PANTHER" id="PTHR24252">
    <property type="entry name" value="ACROSIN-RELATED"/>
    <property type="match status" value="1"/>
</dbReference>
<dbReference type="OrthoDB" id="6411962at2759"/>
<feature type="compositionally biased region" description="Polar residues" evidence="13">
    <location>
        <begin position="35"/>
        <end position="44"/>
    </location>
</feature>
<dbReference type="GO" id="GO:0004252">
    <property type="term" value="F:serine-type endopeptidase activity"/>
    <property type="evidence" value="ECO:0007669"/>
    <property type="project" value="InterPro"/>
</dbReference>
<dbReference type="PROSITE" id="PS00135">
    <property type="entry name" value="TRYPSIN_SER"/>
    <property type="match status" value="1"/>
</dbReference>
<reference evidence="19 20" key="3">
    <citation type="submission" date="2016-03" db="EMBL/GenBank/DDBJ databases">
        <title>EvidentialGene: Evidence-directed Construction of Genes on Genomes.</title>
        <authorList>
            <person name="Gilbert D.G."/>
            <person name="Choi J.-H."/>
            <person name="Mockaitis K."/>
            <person name="Colbourne J."/>
            <person name="Pfrender M."/>
        </authorList>
    </citation>
    <scope>NUCLEOTIDE SEQUENCE [LARGE SCALE GENOMIC DNA]</scope>
    <source>
        <strain evidence="19 20">Xinb3</strain>
        <tissue evidence="19">Complete organism</tissue>
    </source>
</reference>
<dbReference type="EMBL" id="GDIP01201862">
    <property type="protein sequence ID" value="JAJ21540.1"/>
    <property type="molecule type" value="Transcribed_RNA"/>
</dbReference>
<evidence type="ECO:0000256" key="13">
    <source>
        <dbReference type="SAM" id="MobiDB-lite"/>
    </source>
</evidence>
<feature type="transmembrane region" description="Helical" evidence="14">
    <location>
        <begin position="121"/>
        <end position="145"/>
    </location>
</feature>
<feature type="disulfide bond" evidence="10">
    <location>
        <begin position="913"/>
        <end position="931"/>
    </location>
</feature>
<name>A0A0P5ACF8_9CRUS</name>
<dbReference type="PROSITE" id="PS50024">
    <property type="entry name" value="SEA"/>
    <property type="match status" value="1"/>
</dbReference>
<keyword evidence="4 12" id="KW-0378">Hydrolase</keyword>
<comment type="caution">
    <text evidence="11">Lacks conserved residue(s) required for the propagation of feature annotation.</text>
</comment>
<feature type="region of interest" description="Disordered" evidence="13">
    <location>
        <begin position="645"/>
        <end position="712"/>
    </location>
</feature>
<keyword evidence="6" id="KW-0735">Signal-anchor</keyword>
<evidence type="ECO:0000259" key="15">
    <source>
        <dbReference type="PROSITE" id="PS50024"/>
    </source>
</evidence>
<dbReference type="PROSITE" id="PS50240">
    <property type="entry name" value="TRYPSIN_DOM"/>
    <property type="match status" value="1"/>
</dbReference>
<dbReference type="SUPFAM" id="SSF82671">
    <property type="entry name" value="SEA domain"/>
    <property type="match status" value="1"/>
</dbReference>
<feature type="region of interest" description="Disordered" evidence="13">
    <location>
        <begin position="297"/>
        <end position="367"/>
    </location>
</feature>
<dbReference type="InterPro" id="IPR033116">
    <property type="entry name" value="TRYPSIN_SER"/>
</dbReference>
<feature type="region of interest" description="Disordered" evidence="13">
    <location>
        <begin position="724"/>
        <end position="748"/>
    </location>
</feature>
<keyword evidence="2 12" id="KW-0645">Protease</keyword>
<dbReference type="PROSITE" id="PS50068">
    <property type="entry name" value="LDLRA_2"/>
    <property type="match status" value="3"/>
</dbReference>
<feature type="compositionally biased region" description="Acidic residues" evidence="13">
    <location>
        <begin position="297"/>
        <end position="306"/>
    </location>
</feature>
<keyword evidence="5 12" id="KW-0720">Serine protease</keyword>
<keyword evidence="3 14" id="KW-0812">Transmembrane</keyword>
<comment type="subcellular location">
    <subcellularLocation>
        <location evidence="1">Membrane</location>
        <topology evidence="1">Single-pass type II membrane protein</topology>
    </subcellularLocation>
</comment>
<protein>
    <submittedName>
        <fullName evidence="19">Putative Suppressor of tumorigenicity 14 protein</fullName>
    </submittedName>
    <submittedName>
        <fullName evidence="18">Transmembrane protease serine</fullName>
    </submittedName>
</protein>
<evidence type="ECO:0000256" key="12">
    <source>
        <dbReference type="RuleBase" id="RU363034"/>
    </source>
</evidence>
<keyword evidence="7 14" id="KW-1133">Transmembrane helix</keyword>
<feature type="disulfide bond" evidence="10">
    <location>
        <begin position="994"/>
        <end position="1009"/>
    </location>
</feature>
<dbReference type="PRINTS" id="PR00261">
    <property type="entry name" value="LDLRECEPTOR"/>
</dbReference>
<dbReference type="InterPro" id="IPR002172">
    <property type="entry name" value="LDrepeatLR_classA_rpt"/>
</dbReference>
<dbReference type="InterPro" id="IPR001254">
    <property type="entry name" value="Trypsin_dom"/>
</dbReference>
<dbReference type="Gene3D" id="4.10.400.10">
    <property type="entry name" value="Low-density Lipoprotein Receptor"/>
    <property type="match status" value="3"/>
</dbReference>
<dbReference type="InterPro" id="IPR023415">
    <property type="entry name" value="LDLR_class-A_CS"/>
</dbReference>
<keyword evidence="9 10" id="KW-1015">Disulfide bond</keyword>
<dbReference type="InterPro" id="IPR036364">
    <property type="entry name" value="SEA_dom_sf"/>
</dbReference>
<feature type="domain" description="Peptidase S1" evidence="16">
    <location>
        <begin position="1161"/>
        <end position="1399"/>
    </location>
</feature>
<evidence type="ECO:0000259" key="17">
    <source>
        <dbReference type="PROSITE" id="PS50287"/>
    </source>
</evidence>
<dbReference type="Pfam" id="PF00057">
    <property type="entry name" value="Ldl_recept_a"/>
    <property type="match status" value="3"/>
</dbReference>
<evidence type="ECO:0000256" key="9">
    <source>
        <dbReference type="ARBA" id="ARBA00023157"/>
    </source>
</evidence>
<evidence type="ECO:0000259" key="16">
    <source>
        <dbReference type="PROSITE" id="PS50240"/>
    </source>
</evidence>
<dbReference type="PROSITE" id="PS00134">
    <property type="entry name" value="TRYPSIN_HIS"/>
    <property type="match status" value="1"/>
</dbReference>
<dbReference type="FunFam" id="2.40.10.10:FF:000003">
    <property type="entry name" value="Transmembrane serine protease 3"/>
    <property type="match status" value="1"/>
</dbReference>
<keyword evidence="8 14" id="KW-0472">Membrane</keyword>
<evidence type="ECO:0000256" key="14">
    <source>
        <dbReference type="SAM" id="Phobius"/>
    </source>
</evidence>
<evidence type="ECO:0000256" key="6">
    <source>
        <dbReference type="ARBA" id="ARBA00022968"/>
    </source>
</evidence>
<feature type="region of interest" description="Disordered" evidence="13">
    <location>
        <begin position="1"/>
        <end position="57"/>
    </location>
</feature>
<dbReference type="InterPro" id="IPR018114">
    <property type="entry name" value="TRYPSIN_HIS"/>
</dbReference>
<evidence type="ECO:0000256" key="3">
    <source>
        <dbReference type="ARBA" id="ARBA00022692"/>
    </source>
</evidence>
<evidence type="ECO:0000313" key="20">
    <source>
        <dbReference type="Proteomes" id="UP000076858"/>
    </source>
</evidence>
<dbReference type="PANTHER" id="PTHR24252:SF7">
    <property type="entry name" value="HYALIN"/>
    <property type="match status" value="1"/>
</dbReference>
<feature type="region of interest" description="Disordered" evidence="13">
    <location>
        <begin position="584"/>
        <end position="604"/>
    </location>
</feature>
<dbReference type="SUPFAM" id="SSF50494">
    <property type="entry name" value="Trypsin-like serine proteases"/>
    <property type="match status" value="1"/>
</dbReference>
<evidence type="ECO:0000256" key="10">
    <source>
        <dbReference type="PROSITE-ProRule" id="PRU00124"/>
    </source>
</evidence>
<dbReference type="SMART" id="SM00192">
    <property type="entry name" value="LDLa"/>
    <property type="match status" value="3"/>
</dbReference>
<dbReference type="GO" id="GO:0006508">
    <property type="term" value="P:proteolysis"/>
    <property type="evidence" value="ECO:0007669"/>
    <property type="project" value="UniProtKB-KW"/>
</dbReference>
<sequence>MSSRSPSMSTMEIEESSDTSHEVRNTKSRHHRPASTHQQKSRQIGRNFAHPPPSPVGSMSYGVMPGGVYISGSPYSTSVIDHPATGSVPAYSMWGSDSSQLYRPGSGGKDVSEKKQVCSTLLITTAALVVMAVLAIAAVAAYLGVMTNHSDGDKYEIEFDCSLRISRGDNFRLSLADPASPQFRTKSDRYRRLIDSVYKASPLSESYRRCSVERFTNGSLIVHFRLFFDRRKIPVQIGETESSVRDVMVQEVMAVEPVAFKAVAVDIDSIKVERHIPPPAMLSQGPRSRLQIADVVEEEDDVDEDKENSLDNEPVPQIDFEDDVAENPSNTTEDESLFTTDADVDINSENSNHHSVERTTESSLPTEKLTTTAVRIVAVETRQTTASAVVVPTQDPQLTYDDTEWKPLFVNTRTNTGSSLARPSTATTMTPLKPPVSVATHNHSPAHEDDPDIYKIGLENHALEPAVAYDIAEEKGHQLTTHLPPDVKQDRIIANIAQDGSKDVAVDEDETPTAEVTSSATPTKFSFLQWFNSQLNNVKLAQNRQQLDNSTTDIAVSNGPTSPSRFFTIKPTAVSYTGIQPIMRPKPWEENSTDATRPDFQTLPIGPPSVAGFIVSTMNRSNTDVILPQSFQVQTSLTLANDREKLVESPRSQKSFPLPDTALVGKQSPDTTRNPRELNSERQEPVESLTDFFPPVRRPLPRPQVSKSGAMQRDNLSASLPIEGLFSTSKPQGSHAAESSKHRSNNNSPIYTFKLNQGQSVHDVLSQLLADLTVGESPAQVEIDGAAPSLTLVQQQEQLENNDMKNKASNKKVDDDRLKPWTHMPFRPPAILNALYHNTRNPNSSNSNSANVEVSTPTVVTSAAPSFQNEDTSVTTSTEIATNGLTSSTQQPVTSFPAELTTTVADCDDQFRCASGECVSLLARCNQMSDCRDGSDELNCTCSDFLRAQFLSRKICDGIVDCWDYSDENQCEWCRPGQYICPNSKVCIDRNLICNGIRDCPNGDDERHCIALAHHLDSTEEMSYSNSGYLMVRREGRWGKLCMQNFETAVEKLRQSFQVNDLGKAVCRELTFTGLERAERKLDSSRSNQDSSYFELVESGNEDNEYENIDEDGDVLVESPRTSMLDYTSSKCAKRQVVHVQCRDLECGVRPQLVSTRARRIVGGANSTPGAWPWQAALYKEGDFQCGATLISSQWLVSAGHCFYHALDDHWVARLGALRRGSNLLSPHEQVRVISHIFIHPGYIDTGFVNDISILRMEEPVRFTDYIRPVCLPPPTADIRDGRLCTVVGWGQLYETGRVFPDTLQQVQLPLVSTEECRKRTLFLPLYRLTNNMFCAGFDRGGRDACLGDSGGPLMCEEPDGRWTLQGVTSNGYGCARANRPGVYTKVARYVAWIDQVVNGTYRNTRRPTQCMNGHRCLLGQCLPKSHVCNGIVECSDGSDERNCTPAAL</sequence>
<reference evidence="18" key="2">
    <citation type="submission" date="2015-10" db="EMBL/GenBank/DDBJ databases">
        <authorList>
            <person name="Gilbert D.G."/>
        </authorList>
    </citation>
    <scope>NUCLEOTIDE SEQUENCE</scope>
</reference>
<feature type="disulfide bond" evidence="10">
    <location>
        <begin position="925"/>
        <end position="940"/>
    </location>
</feature>
<evidence type="ECO:0000313" key="19">
    <source>
        <dbReference type="EMBL" id="KZS19905.1"/>
    </source>
</evidence>
<dbReference type="Gene3D" id="3.30.70.960">
    <property type="entry name" value="SEA domain"/>
    <property type="match status" value="1"/>
</dbReference>
<dbReference type="PROSITE" id="PS01209">
    <property type="entry name" value="LDLRA_1"/>
    <property type="match status" value="2"/>
</dbReference>
<feature type="disulfide bond" evidence="10">
    <location>
        <begin position="1429"/>
        <end position="1444"/>
    </location>
</feature>
<evidence type="ECO:0000256" key="11">
    <source>
        <dbReference type="PROSITE-ProRule" id="PRU00196"/>
    </source>
</evidence>
<dbReference type="GO" id="GO:0016020">
    <property type="term" value="C:membrane"/>
    <property type="evidence" value="ECO:0007669"/>
    <property type="project" value="UniProtKB-SubCell"/>
</dbReference>
<feature type="compositionally biased region" description="Basic and acidic residues" evidence="13">
    <location>
        <begin position="673"/>
        <end position="685"/>
    </location>
</feature>
<organism evidence="18">
    <name type="scientific">Daphnia magna</name>
    <dbReference type="NCBI Taxonomy" id="35525"/>
    <lineage>
        <taxon>Eukaryota</taxon>
        <taxon>Metazoa</taxon>
        <taxon>Ecdysozoa</taxon>
        <taxon>Arthropoda</taxon>
        <taxon>Crustacea</taxon>
        <taxon>Branchiopoda</taxon>
        <taxon>Diplostraca</taxon>
        <taxon>Cladocera</taxon>
        <taxon>Anomopoda</taxon>
        <taxon>Daphniidae</taxon>
        <taxon>Daphnia</taxon>
    </lineage>
</organism>
<dbReference type="EMBL" id="LRGB01000311">
    <property type="protein sequence ID" value="KZS19905.1"/>
    <property type="molecule type" value="Genomic_DNA"/>
</dbReference>
<dbReference type="InterPro" id="IPR009003">
    <property type="entry name" value="Peptidase_S1_PA"/>
</dbReference>
<dbReference type="STRING" id="35525.A0A0P5ACF8"/>
<gene>
    <name evidence="19" type="ORF">APZ42_013693</name>
</gene>
<reference evidence="18" key="1">
    <citation type="submission" date="2015-10" db="EMBL/GenBank/DDBJ databases">
        <title>Daphnia magna gene sets from two clonal populations assembled and annotated with EvidentialGene.</title>
        <authorList>
            <person name="Gilbert D."/>
            <person name="Podicheti R."/>
            <person name="Orsini L."/>
            <person name="Colbourne J."/>
            <person name="Pfrender M."/>
        </authorList>
    </citation>
    <scope>NUCLEOTIDE SEQUENCE</scope>
</reference>
<dbReference type="CDD" id="cd00190">
    <property type="entry name" value="Tryp_SPc"/>
    <property type="match status" value="1"/>
</dbReference>
<evidence type="ECO:0000256" key="7">
    <source>
        <dbReference type="ARBA" id="ARBA00022989"/>
    </source>
</evidence>
<proteinExistence type="predicted"/>
<feature type="compositionally biased region" description="Acidic residues" evidence="13">
    <location>
        <begin position="332"/>
        <end position="346"/>
    </location>
</feature>
<evidence type="ECO:0000256" key="4">
    <source>
        <dbReference type="ARBA" id="ARBA00022801"/>
    </source>
</evidence>
<dbReference type="SMART" id="SM00020">
    <property type="entry name" value="Tryp_SPc"/>
    <property type="match status" value="1"/>
</dbReference>
<accession>A0A0P5ACF8</accession>
<evidence type="ECO:0000313" key="18">
    <source>
        <dbReference type="EMBL" id="JAJ21540.1"/>
    </source>
</evidence>
<feature type="disulfide bond" evidence="10">
    <location>
        <begin position="1417"/>
        <end position="1435"/>
    </location>
</feature>
<dbReference type="InterPro" id="IPR036055">
    <property type="entry name" value="LDL_receptor-like_sf"/>
</dbReference>
<dbReference type="Proteomes" id="UP000076858">
    <property type="component" value="Unassembled WGS sequence"/>
</dbReference>
<dbReference type="Pfam" id="PF00089">
    <property type="entry name" value="Trypsin"/>
    <property type="match status" value="1"/>
</dbReference>
<dbReference type="InterPro" id="IPR000082">
    <property type="entry name" value="SEA_dom"/>
</dbReference>
<feature type="compositionally biased region" description="Basic and acidic residues" evidence="13">
    <location>
        <begin position="351"/>
        <end position="360"/>
    </location>
</feature>
<evidence type="ECO:0000256" key="1">
    <source>
        <dbReference type="ARBA" id="ARBA00004606"/>
    </source>
</evidence>
<feature type="domain" description="SRCR" evidence="17">
    <location>
        <begin position="1010"/>
        <end position="1143"/>
    </location>
</feature>
<feature type="domain" description="SEA" evidence="15">
    <location>
        <begin position="155"/>
        <end position="277"/>
    </location>
</feature>
<evidence type="ECO:0000256" key="5">
    <source>
        <dbReference type="ARBA" id="ARBA00022825"/>
    </source>
</evidence>
<dbReference type="Gene3D" id="2.40.10.10">
    <property type="entry name" value="Trypsin-like serine proteases"/>
    <property type="match status" value="2"/>
</dbReference>
<dbReference type="CDD" id="cd00112">
    <property type="entry name" value="LDLa"/>
    <property type="match status" value="3"/>
</dbReference>
<evidence type="ECO:0000256" key="8">
    <source>
        <dbReference type="ARBA" id="ARBA00023136"/>
    </source>
</evidence>